<evidence type="ECO:0000259" key="6">
    <source>
        <dbReference type="Pfam" id="PF00501"/>
    </source>
</evidence>
<dbReference type="PROSITE" id="PS00455">
    <property type="entry name" value="AMP_BINDING"/>
    <property type="match status" value="1"/>
</dbReference>
<evidence type="ECO:0000256" key="4">
    <source>
        <dbReference type="ARBA" id="ARBA00023098"/>
    </source>
</evidence>
<dbReference type="Proteomes" id="UP000774570">
    <property type="component" value="Unassembled WGS sequence"/>
</dbReference>
<dbReference type="InterPro" id="IPR020845">
    <property type="entry name" value="AMP-binding_CS"/>
</dbReference>
<dbReference type="CDD" id="cd05907">
    <property type="entry name" value="VL_LC_FACS_like"/>
    <property type="match status" value="1"/>
</dbReference>
<accession>A0ABS7FKI8</accession>
<proteinExistence type="inferred from homology"/>
<protein>
    <recommendedName>
        <fullName evidence="5">Acyl-CoA synthetase</fullName>
    </recommendedName>
</protein>
<keyword evidence="3" id="KW-0276">Fatty acid metabolism</keyword>
<evidence type="ECO:0000256" key="3">
    <source>
        <dbReference type="ARBA" id="ARBA00022832"/>
    </source>
</evidence>
<sequence length="595" mass="62850">MREFSVPAMVEVPGTANLTDAPFARAADDPGRIVLRRKNGDAWSAVTAREFAAEVRAVAKGLLASGVEAGDRVALMSRTRFEWTVLDYAIWTAGAVAVPIYETSSAEQVQWIVGDSGARAVFAETDAHLAAVAEVRGELPGLESVWGIDNGDLAELVARGADVTDEAVEERRRVAVSADVATLVYTSGTTGRPKGCEITHGNLVLTARNAIQGAISEVAVDGSATLLFLPLAHVFARLIEVACIEGGIVLGHSDIPSLLPDLDSFKPTFLLAVPRVFEKVYNGAEQKAIAGGKGKVFAAAAETAIAYSTALQEGSPSLGLKVRHKVFDVLVYGKLRAAVGGRVQYAVSGGAALGERLGHFFRGAGIVILEGYGLTETTAPLAVNRPSAIKIGTVGQPIPGVTVRIAEDGEVLVKGVNVLKGYWNNETASKEALEDGWFHTGDLGALDDEGFLKITGRKKEILVTAAGKNVAPAPLEDRLRANPLISQCLVVGDGRKFISALITLDEEALGPWKEQHGKPAAMTVAELRTDPDLVAEIDGAVAAANRSVSHAEAIKKYVILGVDFSEEAGHMTPSLKVRRHAVIKDFADEIDSLYG</sequence>
<gene>
    <name evidence="7" type="ORF">K1Y72_00710</name>
</gene>
<evidence type="ECO:0000313" key="7">
    <source>
        <dbReference type="EMBL" id="MBW8480868.1"/>
    </source>
</evidence>
<comment type="caution">
    <text evidence="7">The sequence shown here is derived from an EMBL/GenBank/DDBJ whole genome shotgun (WGS) entry which is preliminary data.</text>
</comment>
<dbReference type="InterPro" id="IPR042099">
    <property type="entry name" value="ANL_N_sf"/>
</dbReference>
<keyword evidence="8" id="KW-1185">Reference proteome</keyword>
<dbReference type="PANTHER" id="PTHR43272:SF32">
    <property type="entry name" value="AMP-DEPENDENT SYNTHETASE_LIGASE DOMAIN-CONTAINING PROTEIN"/>
    <property type="match status" value="1"/>
</dbReference>
<name>A0ABS7FKI8_9ACTN</name>
<evidence type="ECO:0000256" key="2">
    <source>
        <dbReference type="ARBA" id="ARBA00022598"/>
    </source>
</evidence>
<dbReference type="RefSeq" id="WP_220162175.1">
    <property type="nucleotide sequence ID" value="NZ_JAIBOA010000001.1"/>
</dbReference>
<dbReference type="InterPro" id="IPR000873">
    <property type="entry name" value="AMP-dep_synth/lig_dom"/>
</dbReference>
<dbReference type="Pfam" id="PF00501">
    <property type="entry name" value="AMP-binding"/>
    <property type="match status" value="1"/>
</dbReference>
<dbReference type="Gene3D" id="3.40.50.12780">
    <property type="entry name" value="N-terminal domain of ligase-like"/>
    <property type="match status" value="1"/>
</dbReference>
<dbReference type="Pfam" id="PF23562">
    <property type="entry name" value="AMP-binding_C_3"/>
    <property type="match status" value="1"/>
</dbReference>
<dbReference type="EMBL" id="JAIBOA010000001">
    <property type="protein sequence ID" value="MBW8480868.1"/>
    <property type="molecule type" value="Genomic_DNA"/>
</dbReference>
<keyword evidence="2" id="KW-0436">Ligase</keyword>
<feature type="domain" description="AMP-dependent synthetase/ligase" evidence="6">
    <location>
        <begin position="25"/>
        <end position="423"/>
    </location>
</feature>
<evidence type="ECO:0000256" key="5">
    <source>
        <dbReference type="ARBA" id="ARBA00032875"/>
    </source>
</evidence>
<organism evidence="7 8">
    <name type="scientific">Actinomadura parmotrematis</name>
    <dbReference type="NCBI Taxonomy" id="2864039"/>
    <lineage>
        <taxon>Bacteria</taxon>
        <taxon>Bacillati</taxon>
        <taxon>Actinomycetota</taxon>
        <taxon>Actinomycetes</taxon>
        <taxon>Streptosporangiales</taxon>
        <taxon>Thermomonosporaceae</taxon>
        <taxon>Actinomadura</taxon>
    </lineage>
</organism>
<reference evidence="7 8" key="1">
    <citation type="submission" date="2021-07" db="EMBL/GenBank/DDBJ databases">
        <title>Actinomadura sp. PM05-2 isolated from lichen.</title>
        <authorList>
            <person name="Somphong A."/>
            <person name="Phongsopitanun W."/>
            <person name="Tanasupawat S."/>
            <person name="Peongsungnone V."/>
        </authorList>
    </citation>
    <scope>NUCLEOTIDE SEQUENCE [LARGE SCALE GENOMIC DNA]</scope>
    <source>
        <strain evidence="7 8">PM05-2</strain>
    </source>
</reference>
<evidence type="ECO:0000256" key="1">
    <source>
        <dbReference type="ARBA" id="ARBA00006432"/>
    </source>
</evidence>
<evidence type="ECO:0000313" key="8">
    <source>
        <dbReference type="Proteomes" id="UP000774570"/>
    </source>
</evidence>
<dbReference type="PANTHER" id="PTHR43272">
    <property type="entry name" value="LONG-CHAIN-FATTY-ACID--COA LIGASE"/>
    <property type="match status" value="1"/>
</dbReference>
<dbReference type="SUPFAM" id="SSF56801">
    <property type="entry name" value="Acetyl-CoA synthetase-like"/>
    <property type="match status" value="1"/>
</dbReference>
<keyword evidence="4" id="KW-0443">Lipid metabolism</keyword>
<comment type="similarity">
    <text evidence="1">Belongs to the ATP-dependent AMP-binding enzyme family.</text>
</comment>